<dbReference type="Pfam" id="PF01261">
    <property type="entry name" value="AP_endonuc_2"/>
    <property type="match status" value="1"/>
</dbReference>
<evidence type="ECO:0000256" key="3">
    <source>
        <dbReference type="ARBA" id="ARBA00023004"/>
    </source>
</evidence>
<dbReference type="CDD" id="cd04233">
    <property type="entry name" value="Auracyanin"/>
    <property type="match status" value="1"/>
</dbReference>
<dbReference type="InterPro" id="IPR013320">
    <property type="entry name" value="ConA-like_dom_sf"/>
</dbReference>
<dbReference type="SUPFAM" id="SSF51658">
    <property type="entry name" value="Xylose isomerase-like"/>
    <property type="match status" value="1"/>
</dbReference>
<dbReference type="PROSITE" id="PS00196">
    <property type="entry name" value="COPPER_BLUE"/>
    <property type="match status" value="1"/>
</dbReference>
<dbReference type="InterPro" id="IPR036237">
    <property type="entry name" value="Xyl_isomerase-like_sf"/>
</dbReference>
<evidence type="ECO:0000256" key="4">
    <source>
        <dbReference type="ARBA" id="ARBA00023008"/>
    </source>
</evidence>
<dbReference type="InterPro" id="IPR009056">
    <property type="entry name" value="Cyt_c-like_dom"/>
</dbReference>
<name>A0A518CSG2_9PLAN</name>
<dbReference type="PANTHER" id="PTHR33546:SF1">
    <property type="entry name" value="LARGE, MULTIFUNCTIONAL SECRETED PROTEIN"/>
    <property type="match status" value="1"/>
</dbReference>
<dbReference type="Pfam" id="PF20601">
    <property type="entry name" value="DUF6797"/>
    <property type="match status" value="1"/>
</dbReference>
<dbReference type="EMBL" id="CP036281">
    <property type="protein sequence ID" value="QDU82163.1"/>
    <property type="molecule type" value="Genomic_DNA"/>
</dbReference>
<reference evidence="8 9" key="1">
    <citation type="submission" date="2019-02" db="EMBL/GenBank/DDBJ databases">
        <title>Deep-cultivation of Planctomycetes and their phenomic and genomic characterization uncovers novel biology.</title>
        <authorList>
            <person name="Wiegand S."/>
            <person name="Jogler M."/>
            <person name="Boedeker C."/>
            <person name="Pinto D."/>
            <person name="Vollmers J."/>
            <person name="Rivas-Marin E."/>
            <person name="Kohn T."/>
            <person name="Peeters S.H."/>
            <person name="Heuer A."/>
            <person name="Rast P."/>
            <person name="Oberbeckmann S."/>
            <person name="Bunk B."/>
            <person name="Jeske O."/>
            <person name="Meyerdierks A."/>
            <person name="Storesund J.E."/>
            <person name="Kallscheuer N."/>
            <person name="Luecker S."/>
            <person name="Lage O.M."/>
            <person name="Pohl T."/>
            <person name="Merkel B.J."/>
            <person name="Hornburger P."/>
            <person name="Mueller R.-W."/>
            <person name="Bruemmer F."/>
            <person name="Labrenz M."/>
            <person name="Spormann A.M."/>
            <person name="Op den Camp H."/>
            <person name="Overmann J."/>
            <person name="Amann R."/>
            <person name="Jetten M.S.M."/>
            <person name="Mascher T."/>
            <person name="Medema M.H."/>
            <person name="Devos D.P."/>
            <person name="Kaster A.-K."/>
            <person name="Ovreas L."/>
            <person name="Rohde M."/>
            <person name="Galperin M.Y."/>
            <person name="Jogler C."/>
        </authorList>
    </citation>
    <scope>NUCLEOTIDE SEQUENCE [LARGE SCALE GENOMIC DNA]</scope>
    <source>
        <strain evidence="8 9">Pla110</strain>
    </source>
</reference>
<dbReference type="InterPro" id="IPR013427">
    <property type="entry name" value="Haem-bd_dom_put"/>
</dbReference>
<dbReference type="InterPro" id="IPR036909">
    <property type="entry name" value="Cyt_c-like_dom_sf"/>
</dbReference>
<keyword evidence="9" id="KW-1185">Reference proteome</keyword>
<dbReference type="SUPFAM" id="SSF49899">
    <property type="entry name" value="Concanavalin A-like lectins/glucanases"/>
    <property type="match status" value="1"/>
</dbReference>
<keyword evidence="4" id="KW-0186">Copper</keyword>
<dbReference type="Proteomes" id="UP000317178">
    <property type="component" value="Chromosome"/>
</dbReference>
<dbReference type="NCBIfam" id="TIGR02603">
    <property type="entry name" value="CxxCH_TIGR02603"/>
    <property type="match status" value="1"/>
</dbReference>
<keyword evidence="2 5" id="KW-0479">Metal-binding</keyword>
<dbReference type="Gene3D" id="2.60.120.200">
    <property type="match status" value="1"/>
</dbReference>
<dbReference type="InterPro" id="IPR011042">
    <property type="entry name" value="6-blade_b-propeller_TolB-like"/>
</dbReference>
<dbReference type="SUPFAM" id="SSF46626">
    <property type="entry name" value="Cytochrome c"/>
    <property type="match status" value="1"/>
</dbReference>
<feature type="domain" description="Cytochrome c" evidence="7">
    <location>
        <begin position="522"/>
        <end position="659"/>
    </location>
</feature>
<dbReference type="PROSITE" id="PS51007">
    <property type="entry name" value="CYTC"/>
    <property type="match status" value="1"/>
</dbReference>
<dbReference type="InterPro" id="IPR028871">
    <property type="entry name" value="BlueCu_1_BS"/>
</dbReference>
<protein>
    <submittedName>
        <fullName evidence="8">Auracyanin-B</fullName>
    </submittedName>
</protein>
<dbReference type="GO" id="GO:0009055">
    <property type="term" value="F:electron transfer activity"/>
    <property type="evidence" value="ECO:0007669"/>
    <property type="project" value="InterPro"/>
</dbReference>
<proteinExistence type="predicted"/>
<dbReference type="GO" id="GO:0046872">
    <property type="term" value="F:metal ion binding"/>
    <property type="evidence" value="ECO:0007669"/>
    <property type="project" value="UniProtKB-KW"/>
</dbReference>
<evidence type="ECO:0000256" key="6">
    <source>
        <dbReference type="SAM" id="MobiDB-lite"/>
    </source>
</evidence>
<dbReference type="Gene3D" id="3.20.20.150">
    <property type="entry name" value="Divalent-metal-dependent TIM barrel enzymes"/>
    <property type="match status" value="1"/>
</dbReference>
<evidence type="ECO:0000256" key="2">
    <source>
        <dbReference type="ARBA" id="ARBA00022723"/>
    </source>
</evidence>
<dbReference type="GO" id="GO:0020037">
    <property type="term" value="F:heme binding"/>
    <property type="evidence" value="ECO:0007669"/>
    <property type="project" value="InterPro"/>
</dbReference>
<dbReference type="Gene3D" id="2.60.40.420">
    <property type="entry name" value="Cupredoxins - blue copper proteins"/>
    <property type="match status" value="1"/>
</dbReference>
<dbReference type="Gene3D" id="2.120.10.30">
    <property type="entry name" value="TolB, C-terminal domain"/>
    <property type="match status" value="1"/>
</dbReference>
<gene>
    <name evidence="8" type="ORF">Pla110_39180</name>
</gene>
<dbReference type="KEGG" id="plon:Pla110_39180"/>
<keyword evidence="1 5" id="KW-0349">Heme</keyword>
<feature type="region of interest" description="Disordered" evidence="6">
    <location>
        <begin position="297"/>
        <end position="320"/>
    </location>
</feature>
<dbReference type="InterPro" id="IPR013022">
    <property type="entry name" value="Xyl_isomerase-like_TIM-brl"/>
</dbReference>
<dbReference type="SUPFAM" id="SSF63829">
    <property type="entry name" value="Calcium-dependent phosphotriesterase"/>
    <property type="match status" value="1"/>
</dbReference>
<dbReference type="InterPro" id="IPR046476">
    <property type="entry name" value="DUF6797"/>
</dbReference>
<dbReference type="PANTHER" id="PTHR33546">
    <property type="entry name" value="LARGE, MULTIFUNCTIONAL SECRETED PROTEIN-RELATED"/>
    <property type="match status" value="1"/>
</dbReference>
<evidence type="ECO:0000256" key="5">
    <source>
        <dbReference type="PROSITE-ProRule" id="PRU00433"/>
    </source>
</evidence>
<evidence type="ECO:0000256" key="1">
    <source>
        <dbReference type="ARBA" id="ARBA00022617"/>
    </source>
</evidence>
<dbReference type="SUPFAM" id="SSF49503">
    <property type="entry name" value="Cupredoxins"/>
    <property type="match status" value="1"/>
</dbReference>
<dbReference type="InterPro" id="IPR008972">
    <property type="entry name" value="Cupredoxin"/>
</dbReference>
<organism evidence="8 9">
    <name type="scientific">Polystyrenella longa</name>
    <dbReference type="NCBI Taxonomy" id="2528007"/>
    <lineage>
        <taxon>Bacteria</taxon>
        <taxon>Pseudomonadati</taxon>
        <taxon>Planctomycetota</taxon>
        <taxon>Planctomycetia</taxon>
        <taxon>Planctomycetales</taxon>
        <taxon>Planctomycetaceae</taxon>
        <taxon>Polystyrenella</taxon>
    </lineage>
</organism>
<dbReference type="Gene3D" id="1.10.760.10">
    <property type="entry name" value="Cytochrome c-like domain"/>
    <property type="match status" value="1"/>
</dbReference>
<evidence type="ECO:0000259" key="7">
    <source>
        <dbReference type="PROSITE" id="PS51007"/>
    </source>
</evidence>
<evidence type="ECO:0000313" key="8">
    <source>
        <dbReference type="EMBL" id="QDU82163.1"/>
    </source>
</evidence>
<feature type="compositionally biased region" description="Low complexity" evidence="6">
    <location>
        <begin position="310"/>
        <end position="319"/>
    </location>
</feature>
<evidence type="ECO:0000313" key="9">
    <source>
        <dbReference type="Proteomes" id="UP000317178"/>
    </source>
</evidence>
<dbReference type="OrthoDB" id="219211at2"/>
<accession>A0A518CSG2</accession>
<keyword evidence="3 5" id="KW-0408">Iron</keyword>
<sequence length="1526" mass="169499">MPGRVSTRLVFAFLIALFSFSSTRSEEVFKLDLFNRDNLVAWCVVPFDSERRGPEARAAMLAELGIQRLAYDYRAEHVPTFEDEIKALQSRKIELTAWWFPGVLNEEAKMTLEIFRKHEVHPQLWITGGGAPTNSAAEQRQRVQTEAERLRPIAEAAAEAGCQVALYNHGGWFGEPENQIEIIEELNLDNVGIVYNLHHGHAHVDRFESLLQKMKPYLLTLNLNGMVPGGDQQGQKIVPLGAGELDLQLLTTIAQSGWQGPVGILDHDTSVDTRLRLQDNLEGLDWLMNQLKGNPAGVPPKYRSWKKPATKTTSTAPPANAGHVLKGNVAYRTLPLTIACQAQLAPSNGYQILLANEEKRSGTHWELFTQPESGKLSVYLPGYAPDHVHSETMICDSKSHEIAMQFEPNRVRLYIDGKQVVDQPVKSMNQAPVPGGFGIGRLVEGRVFTNGEIQQVQIIKGTSDKAPAPADALPDDENLLLVWNSISGTVKSPASPEAAKPVELLYDPAVVSEYIASARKEGDAARGLEVFTSAKSACISCHKLGEHGGTIGPDLTKIGVDRKPNEIVESIFWPKRDVKPEYVSHSIITDEGKILSGYLTTKTEDEFVLKNPASDETTTISTDEIDEHIPGSTLMPEGLTSAMSRQQQLDLIQFVSTLGTDQAASLDAVELLMARLHVHGPASFEYDRGPLSPEDWPNWEEHMNRDRLYDFYAKEAEHFRQQETVPHLIPGHPGLDGGEFGHWGNQTEETWADDRWNETELGSVQAGIFHHGDLTISRAICVRLGEHGELSACFNPETLSYPVIWKDGFVKFSSVRHGFMHGLILDGTVLAKEPSQPPTKSFKYLGFFRHGRHVVFHYRLGDVEMYDIPHVVNGIFTRTQVVAGGINKSNWASLIEPGKPQWPQILETEIKLGDGEPYAVDNIELPYKNPWKALLFCGGHAFLPDGRALVCTMQGDVWLADGFMNGGTTAKWKRFASGLHHALGLVVHDGAMYVQGRDQITRLYDHNHDGEADQYECFSSAYTTSNAGHDFICGLQRDSAGNFYTASGNQGLLRISPDGEQVEVLATGFRNPDGLGLTPEGLLTVPCSEGEWTPASMICAVNSKQTATESAPNPVPFFGYRKQANADQPLEVPPALPLVYLPRGLDNSSGGQTYIDSQKWGPLEGEMIHFSYGTGSHFLLLRDEVNGQLQGGIVPLPGEFLSGAHRGRFHPLDGQLYVTGMTGWGCYALQDGCFQRVRYTNKPVNLPKRFHVFENGILIEFTSEIDREIAENTKSHLAQCWNYRYSQAYGSPEYSPSHFGTKGHDVLEIASAHVLAEEKLLFLEIPELQPVNQLQLRMHVNEQTQEPADGLDLFLTVHQLDEPFTKFSGYEPRKKTIAAHPILFDLTLSTKKITNPWEQPVPNARQIVLRTGKNLSYETRSLSAKAGEMLELKLVNPDVVPHNWALVEPGALKEVGEMANRLIADPEAVIRQYIPESERVLVYTDVVSPQEEMSIFFRAPETPGNYPFLCTFPGHWMVMNGMLTVE</sequence>